<reference evidence="23 24" key="1">
    <citation type="journal article" date="2013" name="Biodegradation">
        <title>Occurrence of 4-tert-butylphenol (4-t-BP) biodegradation in an aquatic sample caused by the presence of Spirodela polyrrhiza and isolation of a 4-t-BP-utilizing bacterium.</title>
        <authorList>
            <person name="Ogata Y."/>
            <person name="Toyama T."/>
            <person name="Yu N."/>
            <person name="Wang X."/>
            <person name="Sei K."/>
            <person name="Ike M."/>
        </authorList>
    </citation>
    <scope>NUCLEOTIDE SEQUENCE [LARGE SCALE GENOMIC DNA]</scope>
    <source>
        <strain evidence="23 24">OMI</strain>
    </source>
</reference>
<dbReference type="InterPro" id="IPR007419">
    <property type="entry name" value="BFD-like_2Fe2S-bd_dom"/>
</dbReference>
<evidence type="ECO:0000256" key="3">
    <source>
        <dbReference type="ARBA" id="ARBA00010429"/>
    </source>
</evidence>
<dbReference type="NCBIfam" id="TIGR02374">
    <property type="entry name" value="nitri_red_nirB"/>
    <property type="match status" value="1"/>
</dbReference>
<evidence type="ECO:0000256" key="13">
    <source>
        <dbReference type="ARBA" id="ARBA00023063"/>
    </source>
</evidence>
<feature type="region of interest" description="Disordered" evidence="17">
    <location>
        <begin position="866"/>
        <end position="893"/>
    </location>
</feature>
<dbReference type="Gene3D" id="3.90.480.10">
    <property type="entry name" value="Sulfite Reductase Hemoprotein,Domain 2"/>
    <property type="match status" value="1"/>
</dbReference>
<feature type="binding site" evidence="16">
    <location>
        <position position="715"/>
    </location>
    <ligand>
        <name>[4Fe-4S] cluster</name>
        <dbReference type="ChEBI" id="CHEBI:49883"/>
    </ligand>
</feature>
<keyword evidence="4 16" id="KW-0004">4Fe-4S</keyword>
<evidence type="ECO:0000256" key="2">
    <source>
        <dbReference type="ARBA" id="ARBA00005096"/>
    </source>
</evidence>
<dbReference type="InterPro" id="IPR012744">
    <property type="entry name" value="Nitri_red_NirB"/>
</dbReference>
<gene>
    <name evidence="23" type="ORF">SFOMI_2896</name>
</gene>
<dbReference type="GO" id="GO:0042128">
    <property type="term" value="P:nitrate assimilation"/>
    <property type="evidence" value="ECO:0007669"/>
    <property type="project" value="UniProtKB-UniRule"/>
</dbReference>
<dbReference type="InterPro" id="IPR006066">
    <property type="entry name" value="NO2/SO3_Rdtase_FeS/sirohaem_BS"/>
</dbReference>
<comment type="pathway">
    <text evidence="2">Nitrogen metabolism; nitrate reduction (assimilation).</text>
</comment>
<evidence type="ECO:0000259" key="21">
    <source>
        <dbReference type="Pfam" id="PF07992"/>
    </source>
</evidence>
<evidence type="ECO:0000259" key="18">
    <source>
        <dbReference type="Pfam" id="PF01077"/>
    </source>
</evidence>
<accession>A0A292ZHK9</accession>
<dbReference type="PANTHER" id="PTHR43809:SF1">
    <property type="entry name" value="NITRITE REDUCTASE (NADH) LARGE SUBUNIT"/>
    <property type="match status" value="1"/>
</dbReference>
<feature type="binding site" description="axial binding residue" evidence="16">
    <location>
        <position position="759"/>
    </location>
    <ligand>
        <name>siroheme</name>
        <dbReference type="ChEBI" id="CHEBI:60052"/>
    </ligand>
    <ligandPart>
        <name>Fe</name>
        <dbReference type="ChEBI" id="CHEBI:18248"/>
    </ligandPart>
</feature>
<evidence type="ECO:0000313" key="23">
    <source>
        <dbReference type="EMBL" id="GAY22340.1"/>
    </source>
</evidence>
<evidence type="ECO:0000256" key="5">
    <source>
        <dbReference type="ARBA" id="ARBA00022617"/>
    </source>
</evidence>
<dbReference type="InterPro" id="IPR041854">
    <property type="entry name" value="BFD-like_2Fe2S-bd_dom_sf"/>
</dbReference>
<dbReference type="CDD" id="cd19943">
    <property type="entry name" value="NirB_Fer2_BFD-like_1"/>
    <property type="match status" value="1"/>
</dbReference>
<keyword evidence="7" id="KW-0001">2Fe-2S</keyword>
<dbReference type="Pfam" id="PF01077">
    <property type="entry name" value="NIR_SIR"/>
    <property type="match status" value="1"/>
</dbReference>
<keyword evidence="13 15" id="KW-0534">Nitrate assimilation</keyword>
<dbReference type="InterPro" id="IPR036188">
    <property type="entry name" value="FAD/NAD-bd_sf"/>
</dbReference>
<keyword evidence="6 15" id="KW-0285">Flavoprotein</keyword>
<evidence type="ECO:0000256" key="8">
    <source>
        <dbReference type="ARBA" id="ARBA00022723"/>
    </source>
</evidence>
<evidence type="ECO:0000259" key="20">
    <source>
        <dbReference type="Pfam" id="PF04324"/>
    </source>
</evidence>
<dbReference type="GO" id="GO:0046872">
    <property type="term" value="F:metal ion binding"/>
    <property type="evidence" value="ECO:0007669"/>
    <property type="project" value="UniProtKB-KW"/>
</dbReference>
<comment type="cofactor">
    <cofactor evidence="16">
        <name>siroheme</name>
        <dbReference type="ChEBI" id="CHEBI:60052"/>
    </cofactor>
    <text evidence="16">Binds 1 siroheme per subunit.</text>
</comment>
<dbReference type="Pfam" id="PF03460">
    <property type="entry name" value="NIR_SIR_ferr"/>
    <property type="match status" value="1"/>
</dbReference>
<keyword evidence="8 16" id="KW-0479">Metal-binding</keyword>
<dbReference type="Proteomes" id="UP000221538">
    <property type="component" value="Unassembled WGS sequence"/>
</dbReference>
<dbReference type="GO" id="GO:0020037">
    <property type="term" value="F:heme binding"/>
    <property type="evidence" value="ECO:0007669"/>
    <property type="project" value="InterPro"/>
</dbReference>
<keyword evidence="10 23" id="KW-0560">Oxidoreductase</keyword>
<dbReference type="InterPro" id="IPR045854">
    <property type="entry name" value="NO2/SO3_Rdtase_4Fe4S_sf"/>
</dbReference>
<feature type="domain" description="NADH-rubredoxin oxidoreductase C-terminal" evidence="22">
    <location>
        <begin position="388"/>
        <end position="455"/>
    </location>
</feature>
<keyword evidence="12 16" id="KW-0411">Iron-sulfur</keyword>
<comment type="cofactor">
    <cofactor evidence="1 15">
        <name>FAD</name>
        <dbReference type="ChEBI" id="CHEBI:57692"/>
    </cofactor>
</comment>
<evidence type="ECO:0000256" key="15">
    <source>
        <dbReference type="PIRNR" id="PIRNR037149"/>
    </source>
</evidence>
<evidence type="ECO:0000256" key="14">
    <source>
        <dbReference type="ARBA" id="ARBA00034078"/>
    </source>
</evidence>
<dbReference type="SUPFAM" id="SSF51905">
    <property type="entry name" value="FAD/NAD(P)-binding domain"/>
    <property type="match status" value="2"/>
</dbReference>
<evidence type="ECO:0000256" key="17">
    <source>
        <dbReference type="SAM" id="MobiDB-lite"/>
    </source>
</evidence>
<dbReference type="InterPro" id="IPR006067">
    <property type="entry name" value="NO2/SO3_Rdtase_4Fe4S_dom"/>
</dbReference>
<dbReference type="InterPro" id="IPR041575">
    <property type="entry name" value="Rubredoxin_C"/>
</dbReference>
<evidence type="ECO:0000259" key="22">
    <source>
        <dbReference type="Pfam" id="PF18267"/>
    </source>
</evidence>
<evidence type="ECO:0000256" key="7">
    <source>
        <dbReference type="ARBA" id="ARBA00022714"/>
    </source>
</evidence>
<evidence type="ECO:0000313" key="24">
    <source>
        <dbReference type="Proteomes" id="UP000221538"/>
    </source>
</evidence>
<sequence>MQGTGLSFFHSRGGPQTDDQGAYDGKAAIQTSGFRTGGPDGGLFLFWSRRMDFQNNAGPETASEEALFMPSDDVREHLVVVGNGMAGCRAVEELLARDRDRYRVTIFGAEPHVNYNRIMLSPVLAGEKSFDDIIINSRDWYSDNNIELIAGDPVTAIDRAGKTVTSQSGRTVGYDKLLIATGSDPFIIPVPGKDLPGVISFRDMKDVDAMLEAAGKGGDAVVIGGGLLGLEAAHGLTLRGMKVTVIHLMDTLMERQLDEAAGWLLKSALEGRGQTILTGANTESIYGDGKVEGVRLKDGRDIPASLVVMAVGIRPSTALAREAGLEVDRGIRVDDHMVTSDPDILAVGECVEHDGNVYGLVAPLWEMCRSLADGLTDRHSGYKGSVTSTKLKVAGLDVFSAGDFSGGEGCEDIVLRDASRGIYKRVVVRNDRIVGAVLYGDTVDGGWYFDLLKREEDVSGIRDLLIFGQAYAALGASGGGALDPKAAVAALSDDAEICGCNGVAKGQVVACIEKGACSLDAVRATCKASASCGSCTGLVENLLSVVLGDEVQSGPKTLCKCTSFTHDDVRREIVAQNMRSIPEVMQLLHWSTPDGCSSCRPALNYYLLCALPGEYRDDQQSRFVNERMHANIQKDGTYSVVPRMWGGLTSPRELRAIADVVEKYNAPMVKVTGGQRLDIFGIRKEDLPAVWADLNAAGMVSGHAYGKSLRTVKTCVGSEWCRFGTQDSTGLGVRIERMTWGSWMPHKFKIAASGCPRNCAEATIKDFGVVCVDSGYELHVGGNGGIHVRATDLLCKVATEQEALDHCAAFIQLYREEARYLERTAPWIERVGVDYVKSRIVEDEAGREALRSRFLYSQSFSQDDPWAQRAAGADSELHQPLEPPMPFGAIAAE</sequence>
<dbReference type="PRINTS" id="PR00397">
    <property type="entry name" value="SIROHAEM"/>
</dbReference>
<dbReference type="Gene3D" id="3.30.390.30">
    <property type="match status" value="1"/>
</dbReference>
<dbReference type="Gene3D" id="3.50.50.60">
    <property type="entry name" value="FAD/NAD(P)-binding domain"/>
    <property type="match status" value="2"/>
</dbReference>
<dbReference type="CDD" id="cd19944">
    <property type="entry name" value="NirB_Fer2_BFD-like_2"/>
    <property type="match status" value="1"/>
</dbReference>
<dbReference type="InterPro" id="IPR005117">
    <property type="entry name" value="NiRdtase/SiRdtase_haem-b_fer"/>
</dbReference>
<feature type="binding site" evidence="16">
    <location>
        <position position="755"/>
    </location>
    <ligand>
        <name>[4Fe-4S] cluster</name>
        <dbReference type="ChEBI" id="CHEBI:49883"/>
    </ligand>
</feature>
<dbReference type="InterPro" id="IPR017121">
    <property type="entry name" value="Nitrite_Rdtase_lsu"/>
</dbReference>
<reference evidence="23 24" key="2">
    <citation type="journal article" date="2013" name="Environ. Sci. Technol.">
        <title>The 4-tert-butylphenol-utilizing bacterium Sphingobium fuliginis OMI can degrade bisphenols via phenolic ring hydroxylation and meta-cleavage pathway.</title>
        <authorList>
            <person name="Ogata Y."/>
            <person name="Goda S."/>
            <person name="Toyama T."/>
            <person name="Sei K."/>
            <person name="Ike M."/>
        </authorList>
    </citation>
    <scope>NUCLEOTIDE SEQUENCE [LARGE SCALE GENOMIC DNA]</scope>
    <source>
        <strain evidence="23 24">OMI</strain>
    </source>
</reference>
<evidence type="ECO:0000256" key="6">
    <source>
        <dbReference type="ARBA" id="ARBA00022630"/>
    </source>
</evidence>
<dbReference type="Pfam" id="PF04324">
    <property type="entry name" value="Fer2_BFD"/>
    <property type="match status" value="2"/>
</dbReference>
<dbReference type="SUPFAM" id="SSF55124">
    <property type="entry name" value="Nitrite/Sulfite reductase N-terminal domain-like"/>
    <property type="match status" value="1"/>
</dbReference>
<dbReference type="UniPathway" id="UPA00653"/>
<comment type="cofactor">
    <cofactor evidence="16">
        <name>[4Fe-4S] cluster</name>
        <dbReference type="ChEBI" id="CHEBI:49883"/>
    </cofactor>
    <text evidence="16">Binds 1 [4Fe-4S] cluster per subunit.</text>
</comment>
<feature type="domain" description="Nitrite/Sulfite reductase ferredoxin-like" evidence="19">
    <location>
        <begin position="633"/>
        <end position="697"/>
    </location>
</feature>
<feature type="domain" description="FAD/NAD(P)-binding" evidence="21">
    <location>
        <begin position="77"/>
        <end position="351"/>
    </location>
</feature>
<comment type="cofactor">
    <cofactor evidence="14">
        <name>[2Fe-2S] cluster</name>
        <dbReference type="ChEBI" id="CHEBI:190135"/>
    </cofactor>
</comment>
<keyword evidence="5 16" id="KW-0349">Heme</keyword>
<evidence type="ECO:0000256" key="12">
    <source>
        <dbReference type="ARBA" id="ARBA00023014"/>
    </source>
</evidence>
<dbReference type="AlphaFoldDB" id="A0A292ZHK9"/>
<dbReference type="Gene3D" id="1.10.10.1100">
    <property type="entry name" value="BFD-like [2Fe-2S]-binding domain"/>
    <property type="match status" value="1"/>
</dbReference>
<dbReference type="GO" id="GO:0050660">
    <property type="term" value="F:flavin adenine dinucleotide binding"/>
    <property type="evidence" value="ECO:0007669"/>
    <property type="project" value="UniProtKB-UniRule"/>
</dbReference>
<dbReference type="SUPFAM" id="SSF56014">
    <property type="entry name" value="Nitrite and sulphite reductase 4Fe-4S domain-like"/>
    <property type="match status" value="1"/>
</dbReference>
<keyword evidence="9 15" id="KW-0274">FAD</keyword>
<dbReference type="PRINTS" id="PR00368">
    <property type="entry name" value="FADPNR"/>
</dbReference>
<dbReference type="PIRSF" id="PIRSF037149">
    <property type="entry name" value="NirB"/>
    <property type="match status" value="1"/>
</dbReference>
<evidence type="ECO:0000256" key="4">
    <source>
        <dbReference type="ARBA" id="ARBA00022485"/>
    </source>
</evidence>
<feature type="domain" description="BFD-like [2Fe-2S]-binding" evidence="20">
    <location>
        <begin position="497"/>
        <end position="543"/>
    </location>
</feature>
<dbReference type="InterPro" id="IPR052034">
    <property type="entry name" value="NasD-like"/>
</dbReference>
<dbReference type="PANTHER" id="PTHR43809">
    <property type="entry name" value="NITRITE REDUCTASE (NADH) LARGE SUBUNIT"/>
    <property type="match status" value="1"/>
</dbReference>
<dbReference type="PRINTS" id="PR00411">
    <property type="entry name" value="PNDRDTASEI"/>
</dbReference>
<organism evidence="23 24">
    <name type="scientific">Sphingobium fuliginis (strain ATCC 27551)</name>
    <dbReference type="NCBI Taxonomy" id="336203"/>
    <lineage>
        <taxon>Bacteria</taxon>
        <taxon>Pseudomonadati</taxon>
        <taxon>Pseudomonadota</taxon>
        <taxon>Alphaproteobacteria</taxon>
        <taxon>Sphingomonadales</taxon>
        <taxon>Sphingomonadaceae</taxon>
        <taxon>Sphingobium</taxon>
    </lineage>
</organism>
<evidence type="ECO:0000256" key="9">
    <source>
        <dbReference type="ARBA" id="ARBA00022827"/>
    </source>
</evidence>
<protein>
    <submittedName>
        <fullName evidence="23">Nitrite reductase large subunit</fullName>
        <ecNumber evidence="23">1.7.1.4</ecNumber>
    </submittedName>
</protein>
<dbReference type="Pfam" id="PF07992">
    <property type="entry name" value="Pyr_redox_2"/>
    <property type="match status" value="1"/>
</dbReference>
<evidence type="ECO:0000256" key="11">
    <source>
        <dbReference type="ARBA" id="ARBA00023004"/>
    </source>
</evidence>
<evidence type="ECO:0000259" key="19">
    <source>
        <dbReference type="Pfam" id="PF03460"/>
    </source>
</evidence>
<evidence type="ECO:0000256" key="16">
    <source>
        <dbReference type="PIRSR" id="PIRSR037149-1"/>
    </source>
</evidence>
<feature type="binding site" evidence="16">
    <location>
        <position position="721"/>
    </location>
    <ligand>
        <name>[4Fe-4S] cluster</name>
        <dbReference type="ChEBI" id="CHEBI:49883"/>
    </ligand>
</feature>
<evidence type="ECO:0000256" key="1">
    <source>
        <dbReference type="ARBA" id="ARBA00001974"/>
    </source>
</evidence>
<dbReference type="InterPro" id="IPR036136">
    <property type="entry name" value="Nit/Sulf_reduc_fer-like_dom_sf"/>
</dbReference>
<feature type="domain" description="BFD-like [2Fe-2S]-binding" evidence="20">
    <location>
        <begin position="558"/>
        <end position="607"/>
    </location>
</feature>
<feature type="binding site" evidence="16">
    <location>
        <position position="759"/>
    </location>
    <ligand>
        <name>[4Fe-4S] cluster</name>
        <dbReference type="ChEBI" id="CHEBI:49883"/>
    </ligand>
</feature>
<evidence type="ECO:0000256" key="10">
    <source>
        <dbReference type="ARBA" id="ARBA00023002"/>
    </source>
</evidence>
<dbReference type="Gene3D" id="3.30.413.10">
    <property type="entry name" value="Sulfite Reductase Hemoprotein, domain 1"/>
    <property type="match status" value="1"/>
</dbReference>
<dbReference type="GO" id="GO:0051539">
    <property type="term" value="F:4 iron, 4 sulfur cluster binding"/>
    <property type="evidence" value="ECO:0007669"/>
    <property type="project" value="UniProtKB-KW"/>
</dbReference>
<dbReference type="InterPro" id="IPR023753">
    <property type="entry name" value="FAD/NAD-binding_dom"/>
</dbReference>
<dbReference type="PROSITE" id="PS00365">
    <property type="entry name" value="NIR_SIR"/>
    <property type="match status" value="1"/>
</dbReference>
<comment type="similarity">
    <text evidence="3">Belongs to the nitrite and sulfite reductase 4Fe-4S domain family.</text>
</comment>
<dbReference type="GO" id="GO:0008942">
    <property type="term" value="F:nitrite reductase [NAD(P)H] activity"/>
    <property type="evidence" value="ECO:0007669"/>
    <property type="project" value="UniProtKB-EC"/>
</dbReference>
<feature type="region of interest" description="Disordered" evidence="17">
    <location>
        <begin position="1"/>
        <end position="23"/>
    </location>
</feature>
<dbReference type="EMBL" id="BEWI01000032">
    <property type="protein sequence ID" value="GAY22340.1"/>
    <property type="molecule type" value="Genomic_DNA"/>
</dbReference>
<keyword evidence="11 16" id="KW-0408">Iron</keyword>
<name>A0A292ZHK9_SPHSA</name>
<dbReference type="GO" id="GO:0051537">
    <property type="term" value="F:2 iron, 2 sulfur cluster binding"/>
    <property type="evidence" value="ECO:0007669"/>
    <property type="project" value="UniProtKB-KW"/>
</dbReference>
<dbReference type="GO" id="GO:0050661">
    <property type="term" value="F:NADP binding"/>
    <property type="evidence" value="ECO:0007669"/>
    <property type="project" value="UniProtKB-UniRule"/>
</dbReference>
<feature type="domain" description="Nitrite/sulphite reductase 4Fe-4S" evidence="18">
    <location>
        <begin position="706"/>
        <end position="844"/>
    </location>
</feature>
<dbReference type="EC" id="1.7.1.4" evidence="23"/>
<dbReference type="Pfam" id="PF18267">
    <property type="entry name" value="Rubredoxin_C"/>
    <property type="match status" value="1"/>
</dbReference>
<dbReference type="InterPro" id="IPR016156">
    <property type="entry name" value="FAD/NAD-linked_Rdtase_dimer_sf"/>
</dbReference>
<comment type="caution">
    <text evidence="23">The sequence shown here is derived from an EMBL/GenBank/DDBJ whole genome shotgun (WGS) entry which is preliminary data.</text>
</comment>
<proteinExistence type="inferred from homology"/>